<evidence type="ECO:0000313" key="2">
    <source>
        <dbReference type="Proteomes" id="UP000653076"/>
    </source>
</evidence>
<sequence length="131" mass="14835">MRTAGMFVEFGPVRAPEPQPSIFDSVADSELPDLAQVVGYLNSGHILIDVMDVADDPFDPGQQVLNGSTVLTDGDWLWRKDLAYYVRRHRVAVPEEFLILIRDRDYAVPPRSVPELTACSRQARDLMFWQS</sequence>
<proteinExistence type="predicted"/>
<comment type="caution">
    <text evidence="1">The sequence shown here is derived from an EMBL/GenBank/DDBJ whole genome shotgun (WGS) entry which is preliminary data.</text>
</comment>
<protein>
    <submittedName>
        <fullName evidence="1">Uncharacterized protein</fullName>
    </submittedName>
</protein>
<dbReference type="Proteomes" id="UP000653076">
    <property type="component" value="Unassembled WGS sequence"/>
</dbReference>
<dbReference type="EMBL" id="BOPC01000032">
    <property type="protein sequence ID" value="GIJ27415.1"/>
    <property type="molecule type" value="Genomic_DNA"/>
</dbReference>
<gene>
    <name evidence="1" type="ORF">Vqi01_25770</name>
</gene>
<evidence type="ECO:0000313" key="1">
    <source>
        <dbReference type="EMBL" id="GIJ27415.1"/>
    </source>
</evidence>
<accession>A0ABQ4JB62</accession>
<reference evidence="1 2" key="1">
    <citation type="submission" date="2021-01" db="EMBL/GenBank/DDBJ databases">
        <title>Whole genome shotgun sequence of Verrucosispora qiuiae NBRC 106684.</title>
        <authorList>
            <person name="Komaki H."/>
            <person name="Tamura T."/>
        </authorList>
    </citation>
    <scope>NUCLEOTIDE SEQUENCE [LARGE SCALE GENOMIC DNA]</scope>
    <source>
        <strain evidence="1 2">NBRC 106684</strain>
    </source>
</reference>
<organism evidence="1 2">
    <name type="scientific">Micromonospora qiuiae</name>
    <dbReference type="NCBI Taxonomy" id="502268"/>
    <lineage>
        <taxon>Bacteria</taxon>
        <taxon>Bacillati</taxon>
        <taxon>Actinomycetota</taxon>
        <taxon>Actinomycetes</taxon>
        <taxon>Micromonosporales</taxon>
        <taxon>Micromonosporaceae</taxon>
        <taxon>Micromonospora</taxon>
    </lineage>
</organism>
<name>A0ABQ4JB62_9ACTN</name>
<keyword evidence="2" id="KW-1185">Reference proteome</keyword>